<feature type="compositionally biased region" description="Polar residues" evidence="1">
    <location>
        <begin position="170"/>
        <end position="183"/>
    </location>
</feature>
<evidence type="ECO:0000313" key="3">
    <source>
        <dbReference type="Proteomes" id="UP000182412"/>
    </source>
</evidence>
<feature type="non-terminal residue" evidence="2">
    <location>
        <position position="1"/>
    </location>
</feature>
<proteinExistence type="predicted"/>
<reference evidence="2 3" key="1">
    <citation type="submission" date="2016-10" db="EMBL/GenBank/DDBJ databases">
        <authorList>
            <person name="de Groot N.N."/>
        </authorList>
    </citation>
    <scope>NUCLEOTIDE SEQUENCE [LARGE SCALE GENOMIC DNA]</scope>
    <source>
        <strain evidence="2 3">S137</strain>
    </source>
</reference>
<sequence>QAVNGQSAAPQQTVQGQPQAVNGQPSAPRQMAQGQPQAVNGQSAAPQQTVQGQPQAVNGQPAAPQQMVQGQPQAVNGQPSAPQQMVQGQPQAVNGQPAAPQQTVQGQPQAVNGQSTAPQQTIQGQPQTVNGQPVASQPAVQGQPQTVNGQPSAPQQAAQGQPQAVNGQPSASQQVLTGQPQTVNGQPVLQTARLTGQPALTGQNNAGQAAGVRDMPESPQYFQRDMGRENAAVNDAAQRPQRAAMQQAKEQLISQSLENTPQTMNALRDLAQMILKDGNLTQKDALLMQSFINGKEALMNAKEAQQLQQLIRLCQANVPATIQQAALQQNLPDLPRLWAFMQLCDMAYTRQMTARQLKRAGKDVAAFVLSMRNSMEGDNSVVPGQRSLNFMMPMYMGEESTYPAYIHVYDENRQDAETGEMKKETWLRLCVLTDNIGAVELTCRVYQENQLDMRLFFSSTETANEFRAEVDALRHALKDSKLRLKELKIGAVGERRFM</sequence>
<accession>A0A1H0MXW7</accession>
<dbReference type="Proteomes" id="UP000182412">
    <property type="component" value="Unassembled WGS sequence"/>
</dbReference>
<feature type="compositionally biased region" description="Polar residues" evidence="1">
    <location>
        <begin position="66"/>
        <end position="148"/>
    </location>
</feature>
<gene>
    <name evidence="2" type="ORF">SAMN05216366_10287</name>
</gene>
<name>A0A1H0MXW7_SELRU</name>
<organism evidence="2 3">
    <name type="scientific">Selenomonas ruminantium</name>
    <dbReference type="NCBI Taxonomy" id="971"/>
    <lineage>
        <taxon>Bacteria</taxon>
        <taxon>Bacillati</taxon>
        <taxon>Bacillota</taxon>
        <taxon>Negativicutes</taxon>
        <taxon>Selenomonadales</taxon>
        <taxon>Selenomonadaceae</taxon>
        <taxon>Selenomonas</taxon>
    </lineage>
</organism>
<dbReference type="AlphaFoldDB" id="A0A1H0MXW7"/>
<protein>
    <submittedName>
        <fullName evidence="2">Uncharacterized protein</fullName>
    </submittedName>
</protein>
<feature type="compositionally biased region" description="Polar residues" evidence="1">
    <location>
        <begin position="1"/>
        <end position="58"/>
    </location>
</feature>
<evidence type="ECO:0000313" key="2">
    <source>
        <dbReference type="EMBL" id="SDO85135.1"/>
    </source>
</evidence>
<feature type="region of interest" description="Disordered" evidence="1">
    <location>
        <begin position="1"/>
        <end position="183"/>
    </location>
</feature>
<feature type="compositionally biased region" description="Low complexity" evidence="1">
    <location>
        <begin position="149"/>
        <end position="169"/>
    </location>
</feature>
<evidence type="ECO:0000256" key="1">
    <source>
        <dbReference type="SAM" id="MobiDB-lite"/>
    </source>
</evidence>
<dbReference type="EMBL" id="FNJQ01000002">
    <property type="protein sequence ID" value="SDO85135.1"/>
    <property type="molecule type" value="Genomic_DNA"/>
</dbReference>